<dbReference type="GO" id="GO:0003886">
    <property type="term" value="F:DNA (cytosine-5-)-methyltransferase activity"/>
    <property type="evidence" value="ECO:0007669"/>
    <property type="project" value="UniProtKB-EC"/>
</dbReference>
<dbReference type="PRINTS" id="PR00105">
    <property type="entry name" value="C5METTRFRASE"/>
</dbReference>
<keyword evidence="3 6" id="KW-0949">S-adenosyl-L-methionine</keyword>
<gene>
    <name evidence="9" type="ORF">ACFONA_03550</name>
</gene>
<evidence type="ECO:0000313" key="10">
    <source>
        <dbReference type="Proteomes" id="UP001595713"/>
    </source>
</evidence>
<dbReference type="Proteomes" id="UP001595713">
    <property type="component" value="Unassembled WGS sequence"/>
</dbReference>
<keyword evidence="10" id="KW-1185">Reference proteome</keyword>
<evidence type="ECO:0000256" key="1">
    <source>
        <dbReference type="ARBA" id="ARBA00022603"/>
    </source>
</evidence>
<keyword evidence="4" id="KW-0680">Restriction system</keyword>
<keyword evidence="1 6" id="KW-0489">Methyltransferase</keyword>
<feature type="active site" evidence="6">
    <location>
        <position position="73"/>
    </location>
</feature>
<dbReference type="RefSeq" id="WP_261295201.1">
    <property type="nucleotide sequence ID" value="NZ_JANQBK010000014.1"/>
</dbReference>
<dbReference type="EMBL" id="JBHRXP010000001">
    <property type="protein sequence ID" value="MFC3579229.1"/>
    <property type="molecule type" value="Genomic_DNA"/>
</dbReference>
<dbReference type="Pfam" id="PF00145">
    <property type="entry name" value="DNA_methylase"/>
    <property type="match status" value="1"/>
</dbReference>
<dbReference type="PANTHER" id="PTHR10629">
    <property type="entry name" value="CYTOSINE-SPECIFIC METHYLTRANSFERASE"/>
    <property type="match status" value="1"/>
</dbReference>
<evidence type="ECO:0000256" key="4">
    <source>
        <dbReference type="ARBA" id="ARBA00022747"/>
    </source>
</evidence>
<evidence type="ECO:0000256" key="7">
    <source>
        <dbReference type="RuleBase" id="RU000416"/>
    </source>
</evidence>
<dbReference type="InterPro" id="IPR050390">
    <property type="entry name" value="C5-Methyltransferase"/>
</dbReference>
<dbReference type="PROSITE" id="PS00094">
    <property type="entry name" value="C5_MTASE_1"/>
    <property type="match status" value="1"/>
</dbReference>
<reference evidence="10" key="1">
    <citation type="journal article" date="2019" name="Int. J. Syst. Evol. Microbiol.">
        <title>The Global Catalogue of Microorganisms (GCM) 10K type strain sequencing project: providing services to taxonomists for standard genome sequencing and annotation.</title>
        <authorList>
            <consortium name="The Broad Institute Genomics Platform"/>
            <consortium name="The Broad Institute Genome Sequencing Center for Infectious Disease"/>
            <person name="Wu L."/>
            <person name="Ma J."/>
        </authorList>
    </citation>
    <scope>NUCLEOTIDE SEQUENCE [LARGE SCALE GENOMIC DNA]</scope>
    <source>
        <strain evidence="10">KCTC 42739</strain>
    </source>
</reference>
<proteinExistence type="inferred from homology"/>
<organism evidence="9 10">
    <name type="scientific">Sphingomonas hylomeconis</name>
    <dbReference type="NCBI Taxonomy" id="1395958"/>
    <lineage>
        <taxon>Bacteria</taxon>
        <taxon>Pseudomonadati</taxon>
        <taxon>Pseudomonadota</taxon>
        <taxon>Alphaproteobacteria</taxon>
        <taxon>Sphingomonadales</taxon>
        <taxon>Sphingomonadaceae</taxon>
        <taxon>Sphingomonas</taxon>
    </lineage>
</organism>
<evidence type="ECO:0000256" key="5">
    <source>
        <dbReference type="ARBA" id="ARBA00047422"/>
    </source>
</evidence>
<accession>A0ABV7ST92</accession>
<comment type="catalytic activity">
    <reaction evidence="5 8">
        <text>a 2'-deoxycytidine in DNA + S-adenosyl-L-methionine = a 5-methyl-2'-deoxycytidine in DNA + S-adenosyl-L-homocysteine + H(+)</text>
        <dbReference type="Rhea" id="RHEA:13681"/>
        <dbReference type="Rhea" id="RHEA-COMP:11369"/>
        <dbReference type="Rhea" id="RHEA-COMP:11370"/>
        <dbReference type="ChEBI" id="CHEBI:15378"/>
        <dbReference type="ChEBI" id="CHEBI:57856"/>
        <dbReference type="ChEBI" id="CHEBI:59789"/>
        <dbReference type="ChEBI" id="CHEBI:85452"/>
        <dbReference type="ChEBI" id="CHEBI:85454"/>
        <dbReference type="EC" id="2.1.1.37"/>
    </reaction>
</comment>
<dbReference type="InterPro" id="IPR001525">
    <property type="entry name" value="C5_MeTfrase"/>
</dbReference>
<comment type="caution">
    <text evidence="9">The sequence shown here is derived from an EMBL/GenBank/DDBJ whole genome shotgun (WGS) entry which is preliminary data.</text>
</comment>
<evidence type="ECO:0000256" key="3">
    <source>
        <dbReference type="ARBA" id="ARBA00022691"/>
    </source>
</evidence>
<sequence>MTALRFVDLFAGLGGFHVAMERLGHRCVLSSEIDPDLQRLYALNFGIEPHGDIRSIPLPDIPAHDILCAGFPCQPFSKAGRQAGLACETNGDLASIIVSWARAARPRYLLLENVPNLLRHDGGRTWRWLSQELRHAGYSLDAKVISPHEHGVPQIRERLFIVGCRDGLDQFAWPTPSSRPTDVRDILEATTGVEGRVSPRILEALETWDAFLCSYPQNRRKPWFPIWAAEFGATYPFSTIAPLAVPSDALQTYRGSFGIPIIGGSREQLALALPPYARTDRPIPAWKARFLELNRELYEQNRSWIDPWLPRLAGFEHSFQKFEWNFDGTERSLWGTIVQLRGSGIRAKSPNAAPALVAATSSQIPIIAWERRYMSVRERARLQDLGSLSHLPSGQAAATRALGNAVNAKVAELVGRQLAGATHSFTAAA</sequence>
<evidence type="ECO:0000256" key="6">
    <source>
        <dbReference type="PROSITE-ProRule" id="PRU01016"/>
    </source>
</evidence>
<dbReference type="Gene3D" id="3.40.50.150">
    <property type="entry name" value="Vaccinia Virus protein VP39"/>
    <property type="match status" value="1"/>
</dbReference>
<dbReference type="GO" id="GO:0032259">
    <property type="term" value="P:methylation"/>
    <property type="evidence" value="ECO:0007669"/>
    <property type="project" value="UniProtKB-KW"/>
</dbReference>
<dbReference type="PROSITE" id="PS51679">
    <property type="entry name" value="SAM_MT_C5"/>
    <property type="match status" value="1"/>
</dbReference>
<dbReference type="InterPro" id="IPR029063">
    <property type="entry name" value="SAM-dependent_MTases_sf"/>
</dbReference>
<comment type="similarity">
    <text evidence="6 7">Belongs to the class I-like SAM-binding methyltransferase superfamily. C5-methyltransferase family.</text>
</comment>
<protein>
    <recommendedName>
        <fullName evidence="8">Cytosine-specific methyltransferase</fullName>
        <ecNumber evidence="8">2.1.1.37</ecNumber>
    </recommendedName>
</protein>
<dbReference type="PANTHER" id="PTHR10629:SF52">
    <property type="entry name" value="DNA (CYTOSINE-5)-METHYLTRANSFERASE 1"/>
    <property type="match status" value="1"/>
</dbReference>
<evidence type="ECO:0000256" key="2">
    <source>
        <dbReference type="ARBA" id="ARBA00022679"/>
    </source>
</evidence>
<dbReference type="SUPFAM" id="SSF53335">
    <property type="entry name" value="S-adenosyl-L-methionine-dependent methyltransferases"/>
    <property type="match status" value="1"/>
</dbReference>
<name>A0ABV7ST92_9SPHN</name>
<dbReference type="EC" id="2.1.1.37" evidence="8"/>
<dbReference type="InterPro" id="IPR018117">
    <property type="entry name" value="C5_DNA_meth_AS"/>
</dbReference>
<dbReference type="NCBIfam" id="TIGR00675">
    <property type="entry name" value="dcm"/>
    <property type="match status" value="1"/>
</dbReference>
<evidence type="ECO:0000313" key="9">
    <source>
        <dbReference type="EMBL" id="MFC3579229.1"/>
    </source>
</evidence>
<evidence type="ECO:0000256" key="8">
    <source>
        <dbReference type="RuleBase" id="RU000417"/>
    </source>
</evidence>
<keyword evidence="2 6" id="KW-0808">Transferase</keyword>